<dbReference type="InterPro" id="IPR029063">
    <property type="entry name" value="SAM-dependent_MTases_sf"/>
</dbReference>
<organism evidence="2 3">
    <name type="scientific">Bacillus weihaiensis</name>
    <dbReference type="NCBI Taxonomy" id="1547283"/>
    <lineage>
        <taxon>Bacteria</taxon>
        <taxon>Bacillati</taxon>
        <taxon>Bacillota</taxon>
        <taxon>Bacilli</taxon>
        <taxon>Bacillales</taxon>
        <taxon>Bacillaceae</taxon>
        <taxon>Bacillus</taxon>
    </lineage>
</organism>
<evidence type="ECO:0000259" key="1">
    <source>
        <dbReference type="Pfam" id="PF01170"/>
    </source>
</evidence>
<sequence>MLVTHRGKGGKRLTDYLYTYAFHEDEQDLCFLEMRSLFGTDSKQKYIHTPRCIHPNRSPFIKERVEILYEASCLEELLLLIEGYHIVGTFKVVFIDCHLDEKMSFDNRRSIERTVGLRVRGAASLKNPTQLLAVVRTNHNWIFGTYLKSESIWLLHQQKPQNYSTALSTRVARAIVNIAVPIIDEVKVIDPCCGIGTVLIEALSLEINIVGSDINPLATTGARENLTHFGLKGNVVLQDIRDIRESYDVMIMDMPYNLCSVLPMEDKLEMLSSARRLAQKAVVITVEPIDEILNDVGFTIKDRAVAKKGTFFREIIVCE</sequence>
<evidence type="ECO:0000313" key="2">
    <source>
        <dbReference type="EMBL" id="APH06991.1"/>
    </source>
</evidence>
<dbReference type="SUPFAM" id="SSF53335">
    <property type="entry name" value="S-adenosyl-L-methionine-dependent methyltransferases"/>
    <property type="match status" value="1"/>
</dbReference>
<dbReference type="PANTHER" id="PTHR14911:SF13">
    <property type="entry name" value="TRNA (GUANINE(6)-N2)-METHYLTRANSFERASE THUMP3"/>
    <property type="match status" value="1"/>
</dbReference>
<dbReference type="GO" id="GO:0030488">
    <property type="term" value="P:tRNA methylation"/>
    <property type="evidence" value="ECO:0007669"/>
    <property type="project" value="TreeGrafter"/>
</dbReference>
<dbReference type="InterPro" id="IPR000241">
    <property type="entry name" value="RlmKL-like_Mtase"/>
</dbReference>
<keyword evidence="3" id="KW-1185">Reference proteome</keyword>
<dbReference type="CDD" id="cd02440">
    <property type="entry name" value="AdoMet_MTases"/>
    <property type="match status" value="1"/>
</dbReference>
<accession>A0A1L3MXB7</accession>
<keyword evidence="2" id="KW-0489">Methyltransferase</keyword>
<keyword evidence="2" id="KW-0808">Transferase</keyword>
<feature type="domain" description="Ribosomal RNA large subunit methyltransferase K/L-like methyltransferase" evidence="1">
    <location>
        <begin position="159"/>
        <end position="256"/>
    </location>
</feature>
<dbReference type="AlphaFoldDB" id="A0A1L3MXB7"/>
<dbReference type="Gene3D" id="3.40.50.150">
    <property type="entry name" value="Vaccinia Virus protein VP39"/>
    <property type="match status" value="1"/>
</dbReference>
<dbReference type="PANTHER" id="PTHR14911">
    <property type="entry name" value="THUMP DOMAIN-CONTAINING"/>
    <property type="match status" value="1"/>
</dbReference>
<evidence type="ECO:0000313" key="3">
    <source>
        <dbReference type="Proteomes" id="UP000181936"/>
    </source>
</evidence>
<dbReference type="EMBL" id="CP016020">
    <property type="protein sequence ID" value="APH06991.1"/>
    <property type="molecule type" value="Genomic_DNA"/>
</dbReference>
<dbReference type="Pfam" id="PF01170">
    <property type="entry name" value="UPF0020"/>
    <property type="match status" value="1"/>
</dbReference>
<protein>
    <submittedName>
        <fullName evidence="2">RNA methyltransferase</fullName>
    </submittedName>
</protein>
<dbReference type="STRING" id="1547283.A9C19_06995"/>
<dbReference type="KEGG" id="bwh:A9C19_06995"/>
<proteinExistence type="predicted"/>
<name>A0A1L3MXB7_9BACI</name>
<gene>
    <name evidence="2" type="ORF">A9C19_06995</name>
</gene>
<dbReference type="GO" id="GO:0016423">
    <property type="term" value="F:tRNA (guanine) methyltransferase activity"/>
    <property type="evidence" value="ECO:0007669"/>
    <property type="project" value="TreeGrafter"/>
</dbReference>
<reference evidence="2 3" key="1">
    <citation type="journal article" date="2016" name="Sci. Rep.">
        <title>Complete genome sequence and transcriptomic analysis of a novel marine strain Bacillus weihaiensis reveals the mechanism of brown algae degradation.</title>
        <authorList>
            <person name="Zhu Y."/>
            <person name="Chen P."/>
            <person name="Bao Y."/>
            <person name="Men Y."/>
            <person name="Zeng Y."/>
            <person name="Yang J."/>
            <person name="Sun J."/>
            <person name="Sun Y."/>
        </authorList>
    </citation>
    <scope>NUCLEOTIDE SEQUENCE [LARGE SCALE GENOMIC DNA]</scope>
    <source>
        <strain evidence="2 3">Alg07</strain>
    </source>
</reference>
<dbReference type="Proteomes" id="UP000181936">
    <property type="component" value="Chromosome"/>
</dbReference>